<keyword evidence="3 8" id="KW-0436">Ligase</keyword>
<dbReference type="Proteomes" id="UP001589855">
    <property type="component" value="Unassembled WGS sequence"/>
</dbReference>
<evidence type="ECO:0000313" key="11">
    <source>
        <dbReference type="EMBL" id="MFC0425086.1"/>
    </source>
</evidence>
<dbReference type="EC" id="6.3.2.2" evidence="2 9"/>
<evidence type="ECO:0000256" key="2">
    <source>
        <dbReference type="ARBA" id="ARBA00012220"/>
    </source>
</evidence>
<dbReference type="PANTHER" id="PTHR38761:SF1">
    <property type="entry name" value="GLUTAMATE--CYSTEINE LIGASE"/>
    <property type="match status" value="1"/>
</dbReference>
<sequence length="415" mass="46124">MTSTDYQAALLRAAHRTPVTGLTIGIEREGQRVTSTGQLARRDLATAVPRPVRGLTRDFAETQLELVTPTMTSTNAALAALARIQHGVSSQLRPTELIWPLSMPPTLPRASEAIVIAKLSPQAFAYRQQLARRGGRRRQMISGLHVNVGFSAALLDQLFAQQAGPMNRREFQNQLYLHVAQNYLRYRWLLTYAFGASPTRWPRLLTHTGPAEPVRSIRNSPFGYTNLSRLQVSYCSVAAYVTDLKHLVATGQLGAEKAFYGQVSLRGGHAVTDLAATGIDYLELRNFDLNPFDPLGVDQVQLDFLHGFILLMLSLPAPQNVAAAIHYGEQLNRQVALERPTAETAQLAEGRWLLAQFDQLVVQLGVPAFQTASWVVRSRLAHPEQTPAARWLRDCQHQPTKLALALARHHARVRF</sequence>
<protein>
    <recommendedName>
        <fullName evidence="2 9">Glutamate--cysteine ligase</fullName>
        <ecNumber evidence="2 9">6.3.2.2</ecNumber>
    </recommendedName>
</protein>
<feature type="domain" description="Glutamate--cysteine ligase" evidence="10">
    <location>
        <begin position="262"/>
        <end position="318"/>
    </location>
</feature>
<dbReference type="InterPro" id="IPR014746">
    <property type="entry name" value="Gln_synth/guanido_kin_cat_dom"/>
</dbReference>
<proteinExistence type="inferred from homology"/>
<gene>
    <name evidence="11" type="ORF">ACFFGS_13200</name>
</gene>
<evidence type="ECO:0000256" key="6">
    <source>
        <dbReference type="ARBA" id="ARBA00022840"/>
    </source>
</evidence>
<evidence type="ECO:0000256" key="7">
    <source>
        <dbReference type="ARBA" id="ARBA00048819"/>
    </source>
</evidence>
<reference evidence="11 12" key="1">
    <citation type="submission" date="2024-09" db="EMBL/GenBank/DDBJ databases">
        <authorList>
            <person name="Sun Q."/>
            <person name="Mori K."/>
        </authorList>
    </citation>
    <scope>NUCLEOTIDE SEQUENCE [LARGE SCALE GENOMIC DNA]</scope>
    <source>
        <strain evidence="11 12">TBRC 4575</strain>
    </source>
</reference>
<keyword evidence="4 8" id="KW-0317">Glutathione biosynthesis</keyword>
<comment type="caution">
    <text evidence="11">The sequence shown here is derived from an EMBL/GenBank/DDBJ whole genome shotgun (WGS) entry which is preliminary data.</text>
</comment>
<name>A0ABV6K6Q9_9LACO</name>
<evidence type="ECO:0000259" key="10">
    <source>
        <dbReference type="Pfam" id="PF04262"/>
    </source>
</evidence>
<dbReference type="InterPro" id="IPR006334">
    <property type="entry name" value="Glut_cys_ligase"/>
</dbReference>
<comment type="similarity">
    <text evidence="8">Belongs to the glutamate--cysteine ligase type 1 family.</text>
</comment>
<evidence type="ECO:0000256" key="8">
    <source>
        <dbReference type="RuleBase" id="RU003544"/>
    </source>
</evidence>
<feature type="domain" description="Glutamate--cysteine ligase" evidence="10">
    <location>
        <begin position="12"/>
        <end position="250"/>
    </location>
</feature>
<evidence type="ECO:0000313" key="12">
    <source>
        <dbReference type="Proteomes" id="UP001589855"/>
    </source>
</evidence>
<dbReference type="GO" id="GO:0016874">
    <property type="term" value="F:ligase activity"/>
    <property type="evidence" value="ECO:0007669"/>
    <property type="project" value="UniProtKB-KW"/>
</dbReference>
<comment type="catalytic activity">
    <reaction evidence="7 9">
        <text>L-cysteine + L-glutamate + ATP = gamma-L-glutamyl-L-cysteine + ADP + phosphate + H(+)</text>
        <dbReference type="Rhea" id="RHEA:13285"/>
        <dbReference type="ChEBI" id="CHEBI:15378"/>
        <dbReference type="ChEBI" id="CHEBI:29985"/>
        <dbReference type="ChEBI" id="CHEBI:30616"/>
        <dbReference type="ChEBI" id="CHEBI:35235"/>
        <dbReference type="ChEBI" id="CHEBI:43474"/>
        <dbReference type="ChEBI" id="CHEBI:58173"/>
        <dbReference type="ChEBI" id="CHEBI:456216"/>
        <dbReference type="EC" id="6.3.2.2"/>
    </reaction>
</comment>
<dbReference type="Pfam" id="PF04262">
    <property type="entry name" value="Glu_cys_ligase"/>
    <property type="match status" value="2"/>
</dbReference>
<dbReference type="SUPFAM" id="SSF55931">
    <property type="entry name" value="Glutamine synthetase/guanido kinase"/>
    <property type="match status" value="1"/>
</dbReference>
<evidence type="ECO:0000256" key="5">
    <source>
        <dbReference type="ARBA" id="ARBA00022741"/>
    </source>
</evidence>
<keyword evidence="12" id="KW-1185">Reference proteome</keyword>
<accession>A0ABV6K6Q9</accession>
<dbReference type="EMBL" id="JBHLUK010000077">
    <property type="protein sequence ID" value="MFC0425086.1"/>
    <property type="molecule type" value="Genomic_DNA"/>
</dbReference>
<organism evidence="11 12">
    <name type="scientific">Lactiplantibacillus plajomi</name>
    <dbReference type="NCBI Taxonomy" id="1457217"/>
    <lineage>
        <taxon>Bacteria</taxon>
        <taxon>Bacillati</taxon>
        <taxon>Bacillota</taxon>
        <taxon>Bacilli</taxon>
        <taxon>Lactobacillales</taxon>
        <taxon>Lactobacillaceae</taxon>
        <taxon>Lactiplantibacillus</taxon>
    </lineage>
</organism>
<comment type="pathway">
    <text evidence="1 9">Sulfur metabolism; glutathione biosynthesis; glutathione from L-cysteine and L-glutamate: step 1/2.</text>
</comment>
<evidence type="ECO:0000256" key="4">
    <source>
        <dbReference type="ARBA" id="ARBA00022684"/>
    </source>
</evidence>
<dbReference type="InterPro" id="IPR007370">
    <property type="entry name" value="Glu_cys_ligase"/>
</dbReference>
<dbReference type="Gene3D" id="3.30.590.20">
    <property type="match status" value="1"/>
</dbReference>
<dbReference type="RefSeq" id="WP_225425572.1">
    <property type="nucleotide sequence ID" value="NZ_BAABRM010000002.1"/>
</dbReference>
<evidence type="ECO:0000256" key="3">
    <source>
        <dbReference type="ARBA" id="ARBA00022598"/>
    </source>
</evidence>
<evidence type="ECO:0000256" key="1">
    <source>
        <dbReference type="ARBA" id="ARBA00005006"/>
    </source>
</evidence>
<keyword evidence="6" id="KW-0067">ATP-binding</keyword>
<evidence type="ECO:0000256" key="9">
    <source>
        <dbReference type="RuleBase" id="RU004391"/>
    </source>
</evidence>
<dbReference type="PANTHER" id="PTHR38761">
    <property type="entry name" value="GLUTAMATE--CYSTEINE LIGASE"/>
    <property type="match status" value="1"/>
</dbReference>
<keyword evidence="5" id="KW-0547">Nucleotide-binding</keyword>